<evidence type="ECO:0000256" key="1">
    <source>
        <dbReference type="SAM" id="Phobius"/>
    </source>
</evidence>
<proteinExistence type="predicted"/>
<organism evidence="2 3">
    <name type="scientific">Vigna mungo</name>
    <name type="common">Black gram</name>
    <name type="synonym">Phaseolus mungo</name>
    <dbReference type="NCBI Taxonomy" id="3915"/>
    <lineage>
        <taxon>Eukaryota</taxon>
        <taxon>Viridiplantae</taxon>
        <taxon>Streptophyta</taxon>
        <taxon>Embryophyta</taxon>
        <taxon>Tracheophyta</taxon>
        <taxon>Spermatophyta</taxon>
        <taxon>Magnoliopsida</taxon>
        <taxon>eudicotyledons</taxon>
        <taxon>Gunneridae</taxon>
        <taxon>Pentapetalae</taxon>
        <taxon>rosids</taxon>
        <taxon>fabids</taxon>
        <taxon>Fabales</taxon>
        <taxon>Fabaceae</taxon>
        <taxon>Papilionoideae</taxon>
        <taxon>50 kb inversion clade</taxon>
        <taxon>NPAAA clade</taxon>
        <taxon>indigoferoid/millettioid clade</taxon>
        <taxon>Phaseoleae</taxon>
        <taxon>Vigna</taxon>
    </lineage>
</organism>
<feature type="transmembrane region" description="Helical" evidence="1">
    <location>
        <begin position="54"/>
        <end position="78"/>
    </location>
</feature>
<dbReference type="Proteomes" id="UP001374535">
    <property type="component" value="Chromosome 5"/>
</dbReference>
<reference evidence="2 3" key="1">
    <citation type="journal article" date="2023" name="Life. Sci Alliance">
        <title>Evolutionary insights into 3D genome organization and epigenetic landscape of Vigna mungo.</title>
        <authorList>
            <person name="Junaid A."/>
            <person name="Singh B."/>
            <person name="Bhatia S."/>
        </authorList>
    </citation>
    <scope>NUCLEOTIDE SEQUENCE [LARGE SCALE GENOMIC DNA]</scope>
    <source>
        <strain evidence="2">Urdbean</strain>
    </source>
</reference>
<dbReference type="EMBL" id="CP144696">
    <property type="protein sequence ID" value="WVZ11730.1"/>
    <property type="molecule type" value="Genomic_DNA"/>
</dbReference>
<name>A0AAQ3NJY1_VIGMU</name>
<gene>
    <name evidence="2" type="ORF">V8G54_016260</name>
</gene>
<protein>
    <submittedName>
        <fullName evidence="2">Uncharacterized protein</fullName>
    </submittedName>
</protein>
<accession>A0AAQ3NJY1</accession>
<keyword evidence="1" id="KW-1133">Transmembrane helix</keyword>
<evidence type="ECO:0000313" key="2">
    <source>
        <dbReference type="EMBL" id="WVZ11730.1"/>
    </source>
</evidence>
<keyword evidence="1" id="KW-0812">Transmembrane</keyword>
<evidence type="ECO:0000313" key="3">
    <source>
        <dbReference type="Proteomes" id="UP001374535"/>
    </source>
</evidence>
<keyword evidence="1" id="KW-0472">Membrane</keyword>
<sequence>MSVKHVSDPDANITNRILRCTGFKPSRTSGKARPRSTDMAYAISVGTTLPSLPLPLSIVAVTLPFPSLLLTALAATAGRREARADMRRCWNGERRRGWDGERRRTRSAEENAMELKGLGQRRRGERFIGLQFEPFESEEVRVCRALRILNEDRKEGFESEEVHFLYSEFESEAREKANTRVSLAPSHPSNLPHPKNVSVQAWFIGVPCDEVVSVLVTDGIGSFDWNCHRQRRVLSYCRLHLLTHPSVGVLCPSECRRRRLPTHSSCSVPPTKRRWCSLKRGRLYDCGVIVLKFMELWDALRNTKATQCPPTKLRNCNRLGRSMFVIESWIVTRFSPYVDVVE</sequence>
<dbReference type="AlphaFoldDB" id="A0AAQ3NJY1"/>
<keyword evidence="3" id="KW-1185">Reference proteome</keyword>